<keyword evidence="3 4" id="KW-0067">ATP-binding</keyword>
<accession>A0A3E5BCE0</accession>
<protein>
    <submittedName>
        <fullName evidence="6">ATP-grasp domain-containing protein</fullName>
    </submittedName>
</protein>
<dbReference type="AlphaFoldDB" id="A0A3E5BCE0"/>
<feature type="domain" description="ATP-grasp" evidence="5">
    <location>
        <begin position="106"/>
        <end position="301"/>
    </location>
</feature>
<evidence type="ECO:0000256" key="2">
    <source>
        <dbReference type="ARBA" id="ARBA00022741"/>
    </source>
</evidence>
<keyword evidence="2 4" id="KW-0547">Nucleotide-binding</keyword>
<evidence type="ECO:0000259" key="5">
    <source>
        <dbReference type="PROSITE" id="PS50975"/>
    </source>
</evidence>
<dbReference type="Proteomes" id="UP000260983">
    <property type="component" value="Unassembled WGS sequence"/>
</dbReference>
<evidence type="ECO:0000313" key="7">
    <source>
        <dbReference type="Proteomes" id="UP000260983"/>
    </source>
</evidence>
<gene>
    <name evidence="6" type="ORF">DXB65_11650</name>
</gene>
<dbReference type="PANTHER" id="PTHR43585">
    <property type="entry name" value="FUMIPYRROLE BIOSYNTHESIS PROTEIN C"/>
    <property type="match status" value="1"/>
</dbReference>
<dbReference type="SUPFAM" id="SSF52440">
    <property type="entry name" value="PreATP-grasp domain"/>
    <property type="match status" value="1"/>
</dbReference>
<organism evidence="6 7">
    <name type="scientific">Bacteroides oleiciplenus</name>
    <dbReference type="NCBI Taxonomy" id="626931"/>
    <lineage>
        <taxon>Bacteria</taxon>
        <taxon>Pseudomonadati</taxon>
        <taxon>Bacteroidota</taxon>
        <taxon>Bacteroidia</taxon>
        <taxon>Bacteroidales</taxon>
        <taxon>Bacteroidaceae</taxon>
        <taxon>Bacteroides</taxon>
    </lineage>
</organism>
<dbReference type="PANTHER" id="PTHR43585:SF2">
    <property type="entry name" value="ATP-GRASP ENZYME FSQD"/>
    <property type="match status" value="1"/>
</dbReference>
<dbReference type="SUPFAM" id="SSF56059">
    <property type="entry name" value="Glutathione synthetase ATP-binding domain-like"/>
    <property type="match status" value="1"/>
</dbReference>
<dbReference type="GO" id="GO:0046872">
    <property type="term" value="F:metal ion binding"/>
    <property type="evidence" value="ECO:0007669"/>
    <property type="project" value="InterPro"/>
</dbReference>
<dbReference type="InterPro" id="IPR011761">
    <property type="entry name" value="ATP-grasp"/>
</dbReference>
<reference evidence="6 7" key="1">
    <citation type="submission" date="2018-08" db="EMBL/GenBank/DDBJ databases">
        <title>A genome reference for cultivated species of the human gut microbiota.</title>
        <authorList>
            <person name="Zou Y."/>
            <person name="Xue W."/>
            <person name="Luo G."/>
        </authorList>
    </citation>
    <scope>NUCLEOTIDE SEQUENCE [LARGE SCALE GENOMIC DNA]</scope>
    <source>
        <strain evidence="6 7">OM05-15BH</strain>
    </source>
</reference>
<name>A0A3E5BCE0_9BACE</name>
<comment type="caution">
    <text evidence="6">The sequence shown here is derived from an EMBL/GenBank/DDBJ whole genome shotgun (WGS) entry which is preliminary data.</text>
</comment>
<dbReference type="Gene3D" id="3.40.50.20">
    <property type="match status" value="1"/>
</dbReference>
<dbReference type="InterPro" id="IPR016185">
    <property type="entry name" value="PreATP-grasp_dom_sf"/>
</dbReference>
<dbReference type="EMBL" id="QSUL01000007">
    <property type="protein sequence ID" value="RGN35277.1"/>
    <property type="molecule type" value="Genomic_DNA"/>
</dbReference>
<dbReference type="PROSITE" id="PS50975">
    <property type="entry name" value="ATP_GRASP"/>
    <property type="match status" value="1"/>
</dbReference>
<dbReference type="GO" id="GO:0016874">
    <property type="term" value="F:ligase activity"/>
    <property type="evidence" value="ECO:0007669"/>
    <property type="project" value="UniProtKB-KW"/>
</dbReference>
<evidence type="ECO:0000313" key="6">
    <source>
        <dbReference type="EMBL" id="RGN35277.1"/>
    </source>
</evidence>
<keyword evidence="1" id="KW-0436">Ligase</keyword>
<dbReference type="Pfam" id="PF13535">
    <property type="entry name" value="ATP-grasp_4"/>
    <property type="match status" value="1"/>
</dbReference>
<evidence type="ECO:0000256" key="4">
    <source>
        <dbReference type="PROSITE-ProRule" id="PRU00409"/>
    </source>
</evidence>
<sequence>MKKIMILGGGENQIPLIKRARALGYFVVLCDFRDNIEGIVLSNRHYQINTLDFAKLIEVGKIEQVDGIITNSEPAFISMATAAVALNLRCNSIEGTKLYKNKYLMREFCKQHGILSPLYRQCTSLEEALDFFRQVKKKCIIKPLDNSASRGVYSINSERELLNLFGSSLAASSAANPAILIEEYIVGTEFTIDGLMNSNGHKSLAISEKKHYAYNENVAYQLLFDNFSEKFDYNELRKINDHLVNQTNMPFGLTHAEYKFCNGRFYLIEIQARGGGNFIATDIVPFISGIDSYTQQIKWCVGDDADATYNYDTLGKKCAVLHFFDVPSKGGIVKNIEGLDYFRSLGDKFIYDLHFKIGDTIHETKDDSTRIGWYILKSNSRKELNALMKHITNNFKIII</sequence>
<dbReference type="Gene3D" id="3.30.470.20">
    <property type="entry name" value="ATP-grasp fold, B domain"/>
    <property type="match status" value="1"/>
</dbReference>
<proteinExistence type="predicted"/>
<evidence type="ECO:0000256" key="3">
    <source>
        <dbReference type="ARBA" id="ARBA00022840"/>
    </source>
</evidence>
<dbReference type="InterPro" id="IPR052032">
    <property type="entry name" value="ATP-dep_AA_Ligase"/>
</dbReference>
<dbReference type="GO" id="GO:0005524">
    <property type="term" value="F:ATP binding"/>
    <property type="evidence" value="ECO:0007669"/>
    <property type="project" value="UniProtKB-UniRule"/>
</dbReference>
<evidence type="ECO:0000256" key="1">
    <source>
        <dbReference type="ARBA" id="ARBA00022598"/>
    </source>
</evidence>